<dbReference type="GeneID" id="117540210"/>
<feature type="region of interest" description="Disordered" evidence="1">
    <location>
        <begin position="1"/>
        <end position="118"/>
    </location>
</feature>
<gene>
    <name evidence="3 4" type="primary">LOC117540210</name>
</gene>
<dbReference type="GO" id="GO:0005634">
    <property type="term" value="C:nucleus"/>
    <property type="evidence" value="ECO:0007669"/>
    <property type="project" value="TreeGrafter"/>
</dbReference>
<dbReference type="PANTHER" id="PTHR14389">
    <property type="entry name" value="SI:CH1073-475A24.1"/>
    <property type="match status" value="1"/>
</dbReference>
<evidence type="ECO:0000313" key="4">
    <source>
        <dbReference type="RefSeq" id="XP_034062672.1"/>
    </source>
</evidence>
<dbReference type="InterPro" id="IPR043504">
    <property type="entry name" value="Peptidase_S1_PA_chymotrypsin"/>
</dbReference>
<dbReference type="RefSeq" id="XP_034062672.1">
    <property type="nucleotide sequence ID" value="XM_034206781.1"/>
</dbReference>
<dbReference type="Gene3D" id="2.40.10.10">
    <property type="entry name" value="Trypsin-like serine proteases"/>
    <property type="match status" value="2"/>
</dbReference>
<feature type="compositionally biased region" description="Polar residues" evidence="1">
    <location>
        <begin position="63"/>
        <end position="73"/>
    </location>
</feature>
<dbReference type="GO" id="GO:0000785">
    <property type="term" value="C:chromatin"/>
    <property type="evidence" value="ECO:0007669"/>
    <property type="project" value="TreeGrafter"/>
</dbReference>
<evidence type="ECO:0000313" key="3">
    <source>
        <dbReference type="RefSeq" id="XP_034062671.1"/>
    </source>
</evidence>
<feature type="region of interest" description="Disordered" evidence="1">
    <location>
        <begin position="334"/>
        <end position="376"/>
    </location>
</feature>
<feature type="compositionally biased region" description="Polar residues" evidence="1">
    <location>
        <begin position="347"/>
        <end position="376"/>
    </location>
</feature>
<keyword evidence="2" id="KW-1185">Reference proteome</keyword>
<proteinExistence type="predicted"/>
<protein>
    <submittedName>
        <fullName evidence="3 4">Protein FAM111A-like isoform X1</fullName>
    </submittedName>
</protein>
<accession>A0A6P8U6E5</accession>
<dbReference type="AlphaFoldDB" id="A0A6P8U6E5"/>
<evidence type="ECO:0000313" key="2">
    <source>
        <dbReference type="Proteomes" id="UP000515161"/>
    </source>
</evidence>
<dbReference type="KEGG" id="gacu:117540210"/>
<reference evidence="3 4" key="1">
    <citation type="submission" date="2025-04" db="UniProtKB">
        <authorList>
            <consortium name="RefSeq"/>
        </authorList>
    </citation>
    <scope>IDENTIFICATION</scope>
</reference>
<feature type="compositionally biased region" description="Polar residues" evidence="1">
    <location>
        <begin position="87"/>
        <end position="111"/>
    </location>
</feature>
<dbReference type="PANTHER" id="PTHR14389:SF3">
    <property type="entry name" value="PROTEIN FAM111A-LIKE"/>
    <property type="match status" value="1"/>
</dbReference>
<feature type="compositionally biased region" description="Polar residues" evidence="1">
    <location>
        <begin position="24"/>
        <end position="55"/>
    </location>
</feature>
<dbReference type="Pfam" id="PF13365">
    <property type="entry name" value="Trypsin_2"/>
    <property type="match status" value="1"/>
</dbReference>
<dbReference type="InterPro" id="IPR009003">
    <property type="entry name" value="Peptidase_S1_PA"/>
</dbReference>
<dbReference type="Proteomes" id="UP000515161">
    <property type="component" value="Unplaced"/>
</dbReference>
<dbReference type="SUPFAM" id="SSF50494">
    <property type="entry name" value="Trypsin-like serine proteases"/>
    <property type="match status" value="1"/>
</dbReference>
<feature type="compositionally biased region" description="Basic residues" evidence="1">
    <location>
        <begin position="1"/>
        <end position="10"/>
    </location>
</feature>
<dbReference type="OrthoDB" id="10025068at2759"/>
<dbReference type="RefSeq" id="XP_034062671.1">
    <property type="nucleotide sequence ID" value="XM_034206780.1"/>
</dbReference>
<dbReference type="GO" id="GO:0006260">
    <property type="term" value="P:DNA replication"/>
    <property type="evidence" value="ECO:0007669"/>
    <property type="project" value="TreeGrafter"/>
</dbReference>
<evidence type="ECO:0000256" key="1">
    <source>
        <dbReference type="SAM" id="MobiDB-lite"/>
    </source>
</evidence>
<sequence length="745" mass="83237">MGPKKLKLAKKGVGPMDGFLTRKPASQNGRRSEPSDLQSVAETHNKSVGSSQPSDLQPVPEKTANQNGESSQPPDLKPVAEPREELPSSSGSTSPLAQSRQGSSPTSSNPLDRQGEETHGTHNFEWILSGDNKAITLSCNKAGTVEDVLKRSSQFRDISENNLNKELVIMKNGKAISSHFPCCLIKNNERLTVKYVKAVKAKAVQNAKQPVSGSVQRKRKRRSGELVMFHLLTKGGKDVVNIMTNSTLTKIPEITVYAYKDEKVKQALRRDSRLLDIVFTKNCVLSHTSSEVITEMSSLVDDLDGKSFKIILLNRKNPPESQPESLELDDMQNEPRIIDPSGDQAPPKQSTTNDSLNENTPNQKPTLNGNMATGSTLREIPNSKEMKGRLLAEFKHSVKGKKTQKQTPLSRIQRLFRVDYGKNVQTCNEVKTLKKLMDLSNSVCHVRINGRSGGSGFLLFGKFVLTNGHVIKGIYNESERQLTEKVTVHFSYESLGQVDPGAAVEEDVVGFEFGCDVSGHMYDWALLRLCADQELPDVLLKHFRFLPQKGGICIIGHPMDAVKKIDPCLIVPREGLNQVVERHQAEYSQMPIQLVTHQLFDGVKEDIRQQPKTLLYESCFYYGSSGSPVFDEHCNVVAMHSGGYEYPNGKDEIQSVIEFGYPLSDIMERIVIQMVQSNRFDVLKEYLDCDHADQQRVMSNLKNLVEGRNIIAFKNRVNDPLICNDEGLKKFFEFFSQMDEPVPMD</sequence>
<organism evidence="2 4">
    <name type="scientific">Gymnodraco acuticeps</name>
    <name type="common">Antarctic dragonfish</name>
    <dbReference type="NCBI Taxonomy" id="8218"/>
    <lineage>
        <taxon>Eukaryota</taxon>
        <taxon>Metazoa</taxon>
        <taxon>Chordata</taxon>
        <taxon>Craniata</taxon>
        <taxon>Vertebrata</taxon>
        <taxon>Euteleostomi</taxon>
        <taxon>Actinopterygii</taxon>
        <taxon>Neopterygii</taxon>
        <taxon>Teleostei</taxon>
        <taxon>Neoteleostei</taxon>
        <taxon>Acanthomorphata</taxon>
        <taxon>Eupercaria</taxon>
        <taxon>Perciformes</taxon>
        <taxon>Notothenioidei</taxon>
        <taxon>Bathydraconidae</taxon>
        <taxon>Gymnodraco</taxon>
    </lineage>
</organism>
<name>A0A6P8U6E5_GYMAC</name>